<proteinExistence type="predicted"/>
<comment type="caution">
    <text evidence="7">The sequence shown here is derived from an EMBL/GenBank/DDBJ whole genome shotgun (WGS) entry which is preliminary data.</text>
</comment>
<keyword evidence="1" id="KW-0645">Protease</keyword>
<keyword evidence="8" id="KW-1185">Reference proteome</keyword>
<protein>
    <recommendedName>
        <fullName evidence="6">JAB domain-containing protein</fullName>
    </recommendedName>
</protein>
<sequence>MTDLQGLSRFRGISREQCGLIIRKKDGNLTVAPVKNSSRDPEKYLITEESFRKVHSWLGPGERIVGFLHTHLEHHSTEPSDADWEGAANNPGWLHAIYKPSTGQITWYVYEAD</sequence>
<feature type="domain" description="JAB" evidence="6">
    <location>
        <begin position="14"/>
        <end position="98"/>
    </location>
</feature>
<dbReference type="Proteomes" id="UP001501095">
    <property type="component" value="Unassembled WGS sequence"/>
</dbReference>
<evidence type="ECO:0000256" key="2">
    <source>
        <dbReference type="ARBA" id="ARBA00022723"/>
    </source>
</evidence>
<evidence type="ECO:0000256" key="3">
    <source>
        <dbReference type="ARBA" id="ARBA00022801"/>
    </source>
</evidence>
<dbReference type="InterPro" id="IPR028090">
    <property type="entry name" value="JAB_dom_prok"/>
</dbReference>
<organism evidence="7 8">
    <name type="scientific">Streptomyces levis</name>
    <dbReference type="NCBI Taxonomy" id="285566"/>
    <lineage>
        <taxon>Bacteria</taxon>
        <taxon>Bacillati</taxon>
        <taxon>Actinomycetota</taxon>
        <taxon>Actinomycetes</taxon>
        <taxon>Kitasatosporales</taxon>
        <taxon>Streptomycetaceae</taxon>
        <taxon>Streptomyces</taxon>
    </lineage>
</organism>
<keyword evidence="2" id="KW-0479">Metal-binding</keyword>
<dbReference type="RefSeq" id="WP_425584613.1">
    <property type="nucleotide sequence ID" value="NZ_BAAATM010000022.1"/>
</dbReference>
<gene>
    <name evidence="7" type="ORF">GCM10010423_65360</name>
</gene>
<accession>A0ABN3P127</accession>
<dbReference type="SUPFAM" id="SSF102712">
    <property type="entry name" value="JAB1/MPN domain"/>
    <property type="match status" value="1"/>
</dbReference>
<dbReference type="Pfam" id="PF14464">
    <property type="entry name" value="Prok-JAB"/>
    <property type="match status" value="1"/>
</dbReference>
<dbReference type="EMBL" id="BAAATM010000022">
    <property type="protein sequence ID" value="GAA2555112.1"/>
    <property type="molecule type" value="Genomic_DNA"/>
</dbReference>
<evidence type="ECO:0000256" key="1">
    <source>
        <dbReference type="ARBA" id="ARBA00022670"/>
    </source>
</evidence>
<keyword evidence="5" id="KW-0482">Metalloprotease</keyword>
<evidence type="ECO:0000256" key="4">
    <source>
        <dbReference type="ARBA" id="ARBA00022833"/>
    </source>
</evidence>
<dbReference type="Gene3D" id="3.40.140.10">
    <property type="entry name" value="Cytidine Deaminase, domain 2"/>
    <property type="match status" value="1"/>
</dbReference>
<evidence type="ECO:0000259" key="6">
    <source>
        <dbReference type="Pfam" id="PF14464"/>
    </source>
</evidence>
<keyword evidence="4" id="KW-0862">Zinc</keyword>
<evidence type="ECO:0000313" key="8">
    <source>
        <dbReference type="Proteomes" id="UP001501095"/>
    </source>
</evidence>
<keyword evidence="3" id="KW-0378">Hydrolase</keyword>
<name>A0ABN3P127_9ACTN</name>
<evidence type="ECO:0000313" key="7">
    <source>
        <dbReference type="EMBL" id="GAA2555112.1"/>
    </source>
</evidence>
<reference evidence="7 8" key="1">
    <citation type="journal article" date="2019" name="Int. J. Syst. Evol. Microbiol.">
        <title>The Global Catalogue of Microorganisms (GCM) 10K type strain sequencing project: providing services to taxonomists for standard genome sequencing and annotation.</title>
        <authorList>
            <consortium name="The Broad Institute Genomics Platform"/>
            <consortium name="The Broad Institute Genome Sequencing Center for Infectious Disease"/>
            <person name="Wu L."/>
            <person name="Ma J."/>
        </authorList>
    </citation>
    <scope>NUCLEOTIDE SEQUENCE [LARGE SCALE GENOMIC DNA]</scope>
    <source>
        <strain evidence="7 8">JCM 6924</strain>
    </source>
</reference>
<evidence type="ECO:0000256" key="5">
    <source>
        <dbReference type="ARBA" id="ARBA00023049"/>
    </source>
</evidence>